<dbReference type="InterPro" id="IPR029033">
    <property type="entry name" value="His_PPase_superfam"/>
</dbReference>
<name>A0A1I6JNE7_9GAMM</name>
<gene>
    <name evidence="3" type="ORF">SAMN05216203_3081</name>
</gene>
<dbReference type="EMBL" id="FOYW01000003">
    <property type="protein sequence ID" value="SFR80459.1"/>
    <property type="molecule type" value="Genomic_DNA"/>
</dbReference>
<dbReference type="InterPro" id="IPR013078">
    <property type="entry name" value="His_Pase_superF_clade-1"/>
</dbReference>
<protein>
    <submittedName>
        <fullName evidence="3">Alpha-ribazole phosphatase</fullName>
    </submittedName>
</protein>
<evidence type="ECO:0000256" key="1">
    <source>
        <dbReference type="PIRSR" id="PIRSR613078-1"/>
    </source>
</evidence>
<keyword evidence="4" id="KW-1185">Reference proteome</keyword>
<dbReference type="Gene3D" id="3.40.50.1240">
    <property type="entry name" value="Phosphoglycerate mutase-like"/>
    <property type="match status" value="1"/>
</dbReference>
<feature type="active site" description="Tele-phosphohistidine intermediate" evidence="1">
    <location>
        <position position="13"/>
    </location>
</feature>
<dbReference type="AlphaFoldDB" id="A0A1I6JNE7"/>
<dbReference type="Proteomes" id="UP000198644">
    <property type="component" value="Unassembled WGS sequence"/>
</dbReference>
<accession>A0A1I6JNE7</accession>
<dbReference type="OrthoDB" id="9783269at2"/>
<dbReference type="SUPFAM" id="SSF53254">
    <property type="entry name" value="Phosphoglycerate mutase-like"/>
    <property type="match status" value="1"/>
</dbReference>
<feature type="active site" description="Proton donor/acceptor" evidence="1">
    <location>
        <position position="82"/>
    </location>
</feature>
<dbReference type="SMART" id="SM00855">
    <property type="entry name" value="PGAM"/>
    <property type="match status" value="1"/>
</dbReference>
<feature type="binding site" evidence="2">
    <location>
        <position position="58"/>
    </location>
    <ligand>
        <name>substrate</name>
    </ligand>
</feature>
<sequence>MNPATTLVDLLRHGEPEGGPGFRGDIDDPLSKTGWQQMLDTLGEGAPWDAVVTSPLIRCAGFAEVLAREHSLPVHREPRLREIGFGAWEGKTIEQVEASWGQALTRFWSDPVANPPPGGEQVEAFQDRVIEAWNHWCEELAGQRILVICHGGVIRMILARVMGIPLNSAFQGLAVPYACHSRIRLDTSSHGRLACLISHGPGPGRLL</sequence>
<dbReference type="InterPro" id="IPR050275">
    <property type="entry name" value="PGM_Phosphatase"/>
</dbReference>
<evidence type="ECO:0000313" key="4">
    <source>
        <dbReference type="Proteomes" id="UP000198644"/>
    </source>
</evidence>
<proteinExistence type="predicted"/>
<evidence type="ECO:0000256" key="2">
    <source>
        <dbReference type="PIRSR" id="PIRSR613078-2"/>
    </source>
</evidence>
<dbReference type="GO" id="GO:0005737">
    <property type="term" value="C:cytoplasm"/>
    <property type="evidence" value="ECO:0007669"/>
    <property type="project" value="TreeGrafter"/>
</dbReference>
<dbReference type="Pfam" id="PF00300">
    <property type="entry name" value="His_Phos_1"/>
    <property type="match status" value="1"/>
</dbReference>
<dbReference type="CDD" id="cd07067">
    <property type="entry name" value="HP_PGM_like"/>
    <property type="match status" value="1"/>
</dbReference>
<evidence type="ECO:0000313" key="3">
    <source>
        <dbReference type="EMBL" id="SFR80459.1"/>
    </source>
</evidence>
<dbReference type="PANTHER" id="PTHR48100">
    <property type="entry name" value="BROAD-SPECIFICITY PHOSPHATASE YOR283W-RELATED"/>
    <property type="match status" value="1"/>
</dbReference>
<dbReference type="RefSeq" id="WP_092015153.1">
    <property type="nucleotide sequence ID" value="NZ_FOYW01000003.1"/>
</dbReference>
<dbReference type="STRING" id="650891.SAMN05216203_3081"/>
<dbReference type="GO" id="GO:0016791">
    <property type="term" value="F:phosphatase activity"/>
    <property type="evidence" value="ECO:0007669"/>
    <property type="project" value="TreeGrafter"/>
</dbReference>
<dbReference type="PANTHER" id="PTHR48100:SF1">
    <property type="entry name" value="HISTIDINE PHOSPHATASE FAMILY PROTEIN-RELATED"/>
    <property type="match status" value="1"/>
</dbReference>
<reference evidence="3 4" key="1">
    <citation type="submission" date="2016-10" db="EMBL/GenBank/DDBJ databases">
        <authorList>
            <person name="de Groot N.N."/>
        </authorList>
    </citation>
    <scope>NUCLEOTIDE SEQUENCE [LARGE SCALE GENOMIC DNA]</scope>
    <source>
        <strain evidence="3 4">CGMCC 1.9167</strain>
    </source>
</reference>
<organism evidence="3 4">
    <name type="scientific">Marinobacter daqiaonensis</name>
    <dbReference type="NCBI Taxonomy" id="650891"/>
    <lineage>
        <taxon>Bacteria</taxon>
        <taxon>Pseudomonadati</taxon>
        <taxon>Pseudomonadota</taxon>
        <taxon>Gammaproteobacteria</taxon>
        <taxon>Pseudomonadales</taxon>
        <taxon>Marinobacteraceae</taxon>
        <taxon>Marinobacter</taxon>
    </lineage>
</organism>
<dbReference type="PIRSF" id="PIRSF000709">
    <property type="entry name" value="6PFK_2-Ptase"/>
    <property type="match status" value="1"/>
</dbReference>